<dbReference type="Proteomes" id="UP000316621">
    <property type="component" value="Chromosome 8"/>
</dbReference>
<dbReference type="Gramene" id="RZC75275">
    <property type="protein sequence ID" value="RZC75275"/>
    <property type="gene ID" value="C5167_050759"/>
</dbReference>
<dbReference type="GO" id="GO:0005634">
    <property type="term" value="C:nucleus"/>
    <property type="evidence" value="ECO:0007669"/>
    <property type="project" value="UniProtKB-SubCell"/>
</dbReference>
<feature type="region of interest" description="Disordered" evidence="4">
    <location>
        <begin position="667"/>
        <end position="718"/>
    </location>
</feature>
<dbReference type="InterPro" id="IPR028386">
    <property type="entry name" value="CENP-C/Mif2/cnp3"/>
</dbReference>
<comment type="similarity">
    <text evidence="2">Belongs to the CENP-C/MIF2 family.</text>
</comment>
<evidence type="ECO:0008006" key="7">
    <source>
        <dbReference type="Google" id="ProtNLM"/>
    </source>
</evidence>
<dbReference type="AlphaFoldDB" id="A0A4Y7KTR7"/>
<comment type="subcellular location">
    <subcellularLocation>
        <location evidence="1">Nucleus</location>
    </subcellularLocation>
</comment>
<feature type="region of interest" description="Disordered" evidence="4">
    <location>
        <begin position="215"/>
        <end position="237"/>
    </location>
</feature>
<evidence type="ECO:0000313" key="5">
    <source>
        <dbReference type="EMBL" id="RZC75275.1"/>
    </source>
</evidence>
<accession>A0A4Y7KTR7</accession>
<feature type="compositionally biased region" description="Polar residues" evidence="4">
    <location>
        <begin position="215"/>
        <end position="231"/>
    </location>
</feature>
<dbReference type="GO" id="GO:0051315">
    <property type="term" value="P:attachment of mitotic spindle microtubules to kinetochore"/>
    <property type="evidence" value="ECO:0007669"/>
    <property type="project" value="TreeGrafter"/>
</dbReference>
<feature type="region of interest" description="Disordered" evidence="4">
    <location>
        <begin position="879"/>
        <end position="920"/>
    </location>
</feature>
<proteinExistence type="inferred from homology"/>
<feature type="compositionally biased region" description="Basic and acidic residues" evidence="4">
    <location>
        <begin position="401"/>
        <end position="414"/>
    </location>
</feature>
<evidence type="ECO:0000256" key="2">
    <source>
        <dbReference type="ARBA" id="ARBA00010291"/>
    </source>
</evidence>
<protein>
    <recommendedName>
        <fullName evidence="7">Centromere protein C</fullName>
    </recommendedName>
</protein>
<dbReference type="GO" id="GO:0051382">
    <property type="term" value="P:kinetochore assembly"/>
    <property type="evidence" value="ECO:0007669"/>
    <property type="project" value="InterPro"/>
</dbReference>
<feature type="compositionally biased region" description="Basic residues" evidence="4">
    <location>
        <begin position="893"/>
        <end position="910"/>
    </location>
</feature>
<dbReference type="GO" id="GO:0051455">
    <property type="term" value="P:spindle attachment to meiosis I kinetochore"/>
    <property type="evidence" value="ECO:0007669"/>
    <property type="project" value="TreeGrafter"/>
</dbReference>
<feature type="region of interest" description="Disordered" evidence="4">
    <location>
        <begin position="805"/>
        <end position="867"/>
    </location>
</feature>
<name>A0A4Y7KTR7_PAPSO</name>
<feature type="compositionally biased region" description="Polar residues" evidence="4">
    <location>
        <begin position="591"/>
        <end position="602"/>
    </location>
</feature>
<keyword evidence="6" id="KW-1185">Reference proteome</keyword>
<evidence type="ECO:0000256" key="3">
    <source>
        <dbReference type="ARBA" id="ARBA00023242"/>
    </source>
</evidence>
<evidence type="ECO:0000313" key="6">
    <source>
        <dbReference type="Proteomes" id="UP000316621"/>
    </source>
</evidence>
<feature type="compositionally biased region" description="Basic and acidic residues" evidence="4">
    <location>
        <begin position="826"/>
        <end position="839"/>
    </location>
</feature>
<feature type="region of interest" description="Disordered" evidence="4">
    <location>
        <begin position="401"/>
        <end position="428"/>
    </location>
</feature>
<dbReference type="PANTHER" id="PTHR16684:SF11">
    <property type="entry name" value="CENTROMERE PROTEIN C"/>
    <property type="match status" value="1"/>
</dbReference>
<dbReference type="PANTHER" id="PTHR16684">
    <property type="entry name" value="CENTROMERE PROTEIN C"/>
    <property type="match status" value="1"/>
</dbReference>
<dbReference type="GO" id="GO:0019237">
    <property type="term" value="F:centromeric DNA binding"/>
    <property type="evidence" value="ECO:0007669"/>
    <property type="project" value="InterPro"/>
</dbReference>
<reference evidence="5 6" key="1">
    <citation type="journal article" date="2018" name="Science">
        <title>The opium poppy genome and morphinan production.</title>
        <authorList>
            <person name="Guo L."/>
            <person name="Winzer T."/>
            <person name="Yang X."/>
            <person name="Li Y."/>
            <person name="Ning Z."/>
            <person name="He Z."/>
            <person name="Teodor R."/>
            <person name="Lu Y."/>
            <person name="Bowser T.A."/>
            <person name="Graham I.A."/>
            <person name="Ye K."/>
        </authorList>
    </citation>
    <scope>NUCLEOTIDE SEQUENCE [LARGE SCALE GENOMIC DNA]</scope>
    <source>
        <strain evidence="6">cv. HN1</strain>
        <tissue evidence="5">Leaves</tissue>
    </source>
</reference>
<dbReference type="GO" id="GO:0000776">
    <property type="term" value="C:kinetochore"/>
    <property type="evidence" value="ECO:0007669"/>
    <property type="project" value="InterPro"/>
</dbReference>
<organism evidence="5 6">
    <name type="scientific">Papaver somniferum</name>
    <name type="common">Opium poppy</name>
    <dbReference type="NCBI Taxonomy" id="3469"/>
    <lineage>
        <taxon>Eukaryota</taxon>
        <taxon>Viridiplantae</taxon>
        <taxon>Streptophyta</taxon>
        <taxon>Embryophyta</taxon>
        <taxon>Tracheophyta</taxon>
        <taxon>Spermatophyta</taxon>
        <taxon>Magnoliopsida</taxon>
        <taxon>Ranunculales</taxon>
        <taxon>Papaveraceae</taxon>
        <taxon>Papaveroideae</taxon>
        <taxon>Papaver</taxon>
    </lineage>
</organism>
<dbReference type="OMA" id="IHRGNTE"/>
<sequence>MVAEVSNPDLIDPIDFTTVLNLLPRTFKGLKNTTSSTNQNDMGLIKNYHKSVAIKSSESFMGQARTIVDRHSEHVNNELPCAVQSDDKEEDIVVEMDKGREKERRPGLLGNQRRPKFSLKPNVMSQTNLNLEDMEKEIEKITDPIEFFKAHERLENARKEIQRQTGGVPTNSIKDDISTKTRVRRPGLEGRTVGHKHRYSLVGAGSNDVFSSQIETDFSSQSTDEPTTGTTDQHDPAEESISMDVGLEKDSVAAAQNNVDRLLHELLSPVCTALDGDGALPFLQERLQIKPIHVDKLSLPDLDSFRSINVMAPPERAGKSRESLLEMESFVRQSRNKTSTEIHLSTNTSMYQRASPTSPESPLASLSLLQKRLSQKGQTASPFSFRGIDYSLVRSTGKDIGDLSPDVEHDHNNEANDTTAEAPDKKASSASCKFQSATLVNDDTAGTNTFQSATLVNDDTAGTNTVSKELPMETVVCSASRSMDAGGPDGVLQEDKVENVCQETATSQEKEIDLEGLQTDLEKETVVCSASRSMDAGGPDGVLQDKVENVCQETATSQQKETDLEGLQNTDYSGSLLDGVNSTAGEHRSGNGDSLTANNLPMQNGEVEDMRPNGVASEQKEPGFEDLPSGDIGCTASHLDESVSAKGKHQTGDIFSQNPDILTEQHDETYPEPSLNESRKRRAPPGNRTKTQKSRQKNLAGAGTRGESDVRRSTRPRTRPLEYWKGEQFLPGRVQITSLSGFQFSVDLNILPLLLGLGSFFDSFVSDGLLDDFYLLAYTCFFPTTDESVSATGKLQTEDVLSENSDILPGQHDEGQTYPEPSLNENSKRKAPVENMIEKRKSRRKTAKRNNDESVSATGKQQTADVISQNPEIITEQHAETLLEPSLNENKMKKASPRNKREKQITRRKSLAGAGTKWESGVRRSTRHRVRPLEFWKGERLLYGRVHESLLTVIGVKYESPPKSKTEKPTFRVESYVSDEYKELVENAALH</sequence>
<evidence type="ECO:0000256" key="1">
    <source>
        <dbReference type="ARBA" id="ARBA00004123"/>
    </source>
</evidence>
<keyword evidence="3" id="KW-0539">Nucleus</keyword>
<feature type="compositionally biased region" description="Polar residues" evidence="4">
    <location>
        <begin position="853"/>
        <end position="867"/>
    </location>
</feature>
<dbReference type="EMBL" id="CM010722">
    <property type="protein sequence ID" value="RZC75275.1"/>
    <property type="molecule type" value="Genomic_DNA"/>
</dbReference>
<evidence type="ECO:0000256" key="4">
    <source>
        <dbReference type="SAM" id="MobiDB-lite"/>
    </source>
</evidence>
<feature type="region of interest" description="Disordered" evidence="4">
    <location>
        <begin position="553"/>
        <end position="636"/>
    </location>
</feature>
<gene>
    <name evidence="5" type="ORF">C5167_050759</name>
</gene>